<dbReference type="InterPro" id="IPR001991">
    <property type="entry name" value="Na-dicarboxylate_symporter"/>
</dbReference>
<name>A0A9W6IIZ9_9PROT</name>
<dbReference type="PRINTS" id="PR00173">
    <property type="entry name" value="EDTRNSPORT"/>
</dbReference>
<feature type="transmembrane region" description="Helical" evidence="8">
    <location>
        <begin position="97"/>
        <end position="120"/>
    </location>
</feature>
<protein>
    <submittedName>
        <fullName evidence="9">Dicarboxylate/amino acid:cation symporter</fullName>
    </submittedName>
</protein>
<keyword evidence="2" id="KW-0813">Transport</keyword>
<gene>
    <name evidence="9" type="ORF">GCM10017621_07350</name>
</gene>
<organism evidence="9 10">
    <name type="scientific">Maricaulis virginensis</name>
    <dbReference type="NCBI Taxonomy" id="144022"/>
    <lineage>
        <taxon>Bacteria</taxon>
        <taxon>Pseudomonadati</taxon>
        <taxon>Pseudomonadota</taxon>
        <taxon>Alphaproteobacteria</taxon>
        <taxon>Maricaulales</taxon>
        <taxon>Maricaulaceae</taxon>
        <taxon>Maricaulis</taxon>
    </lineage>
</organism>
<keyword evidence="4 8" id="KW-0812">Transmembrane</keyword>
<evidence type="ECO:0000256" key="1">
    <source>
        <dbReference type="ARBA" id="ARBA00004651"/>
    </source>
</evidence>
<dbReference type="InterPro" id="IPR018107">
    <property type="entry name" value="Na-dicarboxylate_symporter_CS"/>
</dbReference>
<dbReference type="GO" id="GO:0005886">
    <property type="term" value="C:plasma membrane"/>
    <property type="evidence" value="ECO:0007669"/>
    <property type="project" value="UniProtKB-SubCell"/>
</dbReference>
<dbReference type="GO" id="GO:0006835">
    <property type="term" value="P:dicarboxylic acid transport"/>
    <property type="evidence" value="ECO:0007669"/>
    <property type="project" value="TreeGrafter"/>
</dbReference>
<dbReference type="PANTHER" id="PTHR42865">
    <property type="entry name" value="PROTON/GLUTAMATE-ASPARTATE SYMPORTER"/>
    <property type="match status" value="1"/>
</dbReference>
<evidence type="ECO:0000313" key="9">
    <source>
        <dbReference type="EMBL" id="GLK51227.1"/>
    </source>
</evidence>
<keyword evidence="3" id="KW-1003">Cell membrane</keyword>
<dbReference type="Gene3D" id="1.10.3860.10">
    <property type="entry name" value="Sodium:dicarboxylate symporter"/>
    <property type="match status" value="1"/>
</dbReference>
<comment type="subcellular location">
    <subcellularLocation>
        <location evidence="1">Cell membrane</location>
        <topology evidence="1">Multi-pass membrane protein</topology>
    </subcellularLocation>
</comment>
<accession>A0A9W6IIZ9</accession>
<dbReference type="PROSITE" id="PS00714">
    <property type="entry name" value="NA_DICARBOXYL_SYMP_2"/>
    <property type="match status" value="1"/>
</dbReference>
<evidence type="ECO:0000256" key="3">
    <source>
        <dbReference type="ARBA" id="ARBA00022475"/>
    </source>
</evidence>
<comment type="caution">
    <text evidence="9">The sequence shown here is derived from an EMBL/GenBank/DDBJ whole genome shotgun (WGS) entry which is preliminary data.</text>
</comment>
<reference evidence="9" key="1">
    <citation type="journal article" date="2014" name="Int. J. Syst. Evol. Microbiol.">
        <title>Complete genome sequence of Corynebacterium casei LMG S-19264T (=DSM 44701T), isolated from a smear-ripened cheese.</title>
        <authorList>
            <consortium name="US DOE Joint Genome Institute (JGI-PGF)"/>
            <person name="Walter F."/>
            <person name="Albersmeier A."/>
            <person name="Kalinowski J."/>
            <person name="Ruckert C."/>
        </authorList>
    </citation>
    <scope>NUCLEOTIDE SEQUENCE</scope>
    <source>
        <strain evidence="9">VKM B-1513</strain>
    </source>
</reference>
<dbReference type="AlphaFoldDB" id="A0A9W6IIZ9"/>
<dbReference type="RefSeq" id="WP_271185617.1">
    <property type="nucleotide sequence ID" value="NZ_BSFE01000002.1"/>
</dbReference>
<feature type="transmembrane region" description="Helical" evidence="8">
    <location>
        <begin position="376"/>
        <end position="399"/>
    </location>
</feature>
<keyword evidence="7 8" id="KW-0472">Membrane</keyword>
<keyword evidence="10" id="KW-1185">Reference proteome</keyword>
<proteinExistence type="predicted"/>
<feature type="transmembrane region" description="Helical" evidence="8">
    <location>
        <begin position="237"/>
        <end position="270"/>
    </location>
</feature>
<evidence type="ECO:0000256" key="7">
    <source>
        <dbReference type="ARBA" id="ARBA00023136"/>
    </source>
</evidence>
<dbReference type="EMBL" id="BSFE01000002">
    <property type="protein sequence ID" value="GLK51227.1"/>
    <property type="molecule type" value="Genomic_DNA"/>
</dbReference>
<evidence type="ECO:0000256" key="5">
    <source>
        <dbReference type="ARBA" id="ARBA00022847"/>
    </source>
</evidence>
<dbReference type="Proteomes" id="UP001143486">
    <property type="component" value="Unassembled WGS sequence"/>
</dbReference>
<dbReference type="InterPro" id="IPR036458">
    <property type="entry name" value="Na:dicarbo_symporter_sf"/>
</dbReference>
<evidence type="ECO:0000256" key="4">
    <source>
        <dbReference type="ARBA" id="ARBA00022692"/>
    </source>
</evidence>
<feature type="transmembrane region" description="Helical" evidence="8">
    <location>
        <begin position="210"/>
        <end position="231"/>
    </location>
</feature>
<evidence type="ECO:0000256" key="2">
    <source>
        <dbReference type="ARBA" id="ARBA00022448"/>
    </source>
</evidence>
<evidence type="ECO:0000313" key="10">
    <source>
        <dbReference type="Proteomes" id="UP001143486"/>
    </source>
</evidence>
<feature type="transmembrane region" description="Helical" evidence="8">
    <location>
        <begin position="65"/>
        <end position="85"/>
    </location>
</feature>
<evidence type="ECO:0000256" key="6">
    <source>
        <dbReference type="ARBA" id="ARBA00022989"/>
    </source>
</evidence>
<reference evidence="9" key="2">
    <citation type="submission" date="2023-01" db="EMBL/GenBank/DDBJ databases">
        <authorList>
            <person name="Sun Q."/>
            <person name="Evtushenko L."/>
        </authorList>
    </citation>
    <scope>NUCLEOTIDE SEQUENCE</scope>
    <source>
        <strain evidence="9">VKM B-1513</strain>
    </source>
</reference>
<keyword evidence="6 8" id="KW-1133">Transmembrane helix</keyword>
<keyword evidence="5" id="KW-0769">Symport</keyword>
<sequence length="448" mass="45952">MVQRLYMIRVRGLMRSQLWAQILVAMLLAIATGLVLSPDLGSPLAVPGDTVAVVGEWLRLPGQIFLNLIQMVVIGLVATSIVLGITSSGNANMLARVAGRIAPYFLMTTTIAVLIGYAIATLVQPGSFISLSDVAPAAAGSGDVDLAATPAPTLAGSIADIIPASLAEATLNANMFQIVVASLIGGTALASLGIGRAAPLIQIIQLVQDASLTIVGWAMRLAPFAVFGLISDFVMRIGISALLGMSVYILCVAGGLLVLLGVYLLIVAVLGRRSPLAFAGTVASAQLLAFSTSSSAATMPLSLKTAEQGLKVHPAVARFVIPLGATVNMDGTALYQVIAALFIAQIYQVELSAPGFVMLVVTVVGASIGSPSTPGVGIIILAGILHSLGIPASGVAILLGVDRILDMCRTAINVTGDLVACVVMDRWLAGALDETDVVAAQPENEVRS</sequence>
<feature type="transmembrane region" description="Helical" evidence="8">
    <location>
        <begin position="351"/>
        <end position="370"/>
    </location>
</feature>
<dbReference type="GO" id="GO:0015293">
    <property type="term" value="F:symporter activity"/>
    <property type="evidence" value="ECO:0007669"/>
    <property type="project" value="UniProtKB-KW"/>
</dbReference>
<feature type="transmembrane region" description="Helical" evidence="8">
    <location>
        <begin position="175"/>
        <end position="198"/>
    </location>
</feature>
<dbReference type="SUPFAM" id="SSF118215">
    <property type="entry name" value="Proton glutamate symport protein"/>
    <property type="match status" value="1"/>
</dbReference>
<dbReference type="Pfam" id="PF00375">
    <property type="entry name" value="SDF"/>
    <property type="match status" value="1"/>
</dbReference>
<evidence type="ECO:0000256" key="8">
    <source>
        <dbReference type="SAM" id="Phobius"/>
    </source>
</evidence>
<dbReference type="PANTHER" id="PTHR42865:SF7">
    <property type="entry name" value="PROTON_GLUTAMATE-ASPARTATE SYMPORTER"/>
    <property type="match status" value="1"/>
</dbReference>